<evidence type="ECO:0000313" key="2">
    <source>
        <dbReference type="Proteomes" id="UP000036097"/>
    </source>
</evidence>
<dbReference type="EMBL" id="LDOT01000023">
    <property type="protein sequence ID" value="KLV04034.1"/>
    <property type="molecule type" value="Genomic_DNA"/>
</dbReference>
<reference evidence="1 2" key="1">
    <citation type="submission" date="2015-05" db="EMBL/GenBank/DDBJ databases">
        <title>Photobacterium galathea sp. nov.</title>
        <authorList>
            <person name="Machado H."/>
            <person name="Gram L."/>
        </authorList>
    </citation>
    <scope>NUCLEOTIDE SEQUENCE [LARGE SCALE GENOMIC DNA]</scope>
    <source>
        <strain evidence="1 2">CGMCC 1.12159</strain>
    </source>
</reference>
<dbReference type="AlphaFoldDB" id="A0A0J1GX59"/>
<dbReference type="RefSeq" id="WP_047879802.1">
    <property type="nucleotide sequence ID" value="NZ_LDOT01000023.1"/>
</dbReference>
<dbReference type="Gene3D" id="3.40.630.30">
    <property type="match status" value="1"/>
</dbReference>
<protein>
    <recommendedName>
        <fullName evidence="3">N-acetyltransferase domain-containing protein</fullName>
    </recommendedName>
</protein>
<dbReference type="Pfam" id="PF12746">
    <property type="entry name" value="GNAT_acetyltran"/>
    <property type="match status" value="1"/>
</dbReference>
<dbReference type="PANTHER" id="PTHR31143">
    <property type="match status" value="1"/>
</dbReference>
<accession>A0A0J1GX59</accession>
<dbReference type="PANTHER" id="PTHR31143:SF2">
    <property type="entry name" value="FR47-LIKE DOMAIN-CONTAINING PROTEIN-RELATED"/>
    <property type="match status" value="1"/>
</dbReference>
<organism evidence="1 2">
    <name type="scientific">Photobacterium aquae</name>
    <dbReference type="NCBI Taxonomy" id="1195763"/>
    <lineage>
        <taxon>Bacteria</taxon>
        <taxon>Pseudomonadati</taxon>
        <taxon>Pseudomonadota</taxon>
        <taxon>Gammaproteobacteria</taxon>
        <taxon>Vibrionales</taxon>
        <taxon>Vibrionaceae</taxon>
        <taxon>Photobacterium</taxon>
    </lineage>
</organism>
<gene>
    <name evidence="1" type="ORF">ABT56_15515</name>
</gene>
<dbReference type="OrthoDB" id="5915100at2"/>
<evidence type="ECO:0000313" key="1">
    <source>
        <dbReference type="EMBL" id="KLV04034.1"/>
    </source>
</evidence>
<dbReference type="SUPFAM" id="SSF55729">
    <property type="entry name" value="Acyl-CoA N-acyltransferases (Nat)"/>
    <property type="match status" value="1"/>
</dbReference>
<dbReference type="PATRIC" id="fig|1195763.3.peg.3299"/>
<dbReference type="Proteomes" id="UP000036097">
    <property type="component" value="Unassembled WGS sequence"/>
</dbReference>
<keyword evidence="2" id="KW-1185">Reference proteome</keyword>
<comment type="caution">
    <text evidence="1">The sequence shown here is derived from an EMBL/GenBank/DDBJ whole genome shotgun (WGS) entry which is preliminary data.</text>
</comment>
<name>A0A0J1GX59_9GAMM</name>
<dbReference type="InterPro" id="IPR016181">
    <property type="entry name" value="Acyl_CoA_acyltransferase"/>
</dbReference>
<sequence length="254" mass="29463">MQDVMCQVKSVFFHHALDSIKFEKSWVGIARKALISAKYYVDDCQSPRLYLIINNDSEAIVFGECTDSRVMKCLVNLLQYHQIMIIMADETMTEKLSAASSFSLLRRHCFELVKYDPDMGLKLPNGFTVEPIGLALAQRISSEIDPDFSLYWPIPKDFVDADGDGYCLMRGNTIISCVWSCYPYHQYTDMMVATRRDERNKGFATYLSQYFILSMLFEKRIPCWSCYDNNDAAIYLSYKLGFKKTQSYYFLFPV</sequence>
<proteinExistence type="predicted"/>
<dbReference type="InterPro" id="IPR027365">
    <property type="entry name" value="GNAT_acetyltra_YdfB-like"/>
</dbReference>
<evidence type="ECO:0008006" key="3">
    <source>
        <dbReference type="Google" id="ProtNLM"/>
    </source>
</evidence>